<dbReference type="SUPFAM" id="SSF142433">
    <property type="entry name" value="CinA-like"/>
    <property type="match status" value="1"/>
</dbReference>
<dbReference type="Pfam" id="PF02464">
    <property type="entry name" value="CinA"/>
    <property type="match status" value="1"/>
</dbReference>
<protein>
    <submittedName>
        <fullName evidence="2">CinA family protein</fullName>
    </submittedName>
</protein>
<dbReference type="AlphaFoldDB" id="A0A0H3AI63"/>
<gene>
    <name evidence="2" type="ordered locus">VC0395_A0069</name>
</gene>
<sequence>MKTLHSLSEQLGGLLANQQQILASAESCTGGGVAYWVTEVAGSSAWFDRSFVTYSNEAKQEMLGVRQATLQQFGAVSEQTVEEMALGALFHSRATLAAAISGIAGPGGGSAEKPVGTVCFGFASVQGWLKVETCHFTGEREQVRQQAIAHVLQSLIEHLAADQVQNVN</sequence>
<feature type="domain" description="CinA C-terminal" evidence="1">
    <location>
        <begin position="6"/>
        <end position="158"/>
    </location>
</feature>
<organism evidence="2 3">
    <name type="scientific">Vibrio cholerae serotype O1 (strain ATCC 39541 / Classical Ogawa 395 / O395)</name>
    <dbReference type="NCBI Taxonomy" id="345073"/>
    <lineage>
        <taxon>Bacteria</taxon>
        <taxon>Pseudomonadati</taxon>
        <taxon>Pseudomonadota</taxon>
        <taxon>Gammaproteobacteria</taxon>
        <taxon>Vibrionales</taxon>
        <taxon>Vibrionaceae</taxon>
        <taxon>Vibrio</taxon>
    </lineage>
</organism>
<dbReference type="OrthoDB" id="9801454at2"/>
<dbReference type="Proteomes" id="UP000000249">
    <property type="component" value="Chromosome 1"/>
</dbReference>
<accession>A0A0H3AI63</accession>
<dbReference type="KEGG" id="vco:VC0395_A0069"/>
<dbReference type="KEGG" id="vcr:VC395_0559"/>
<evidence type="ECO:0000259" key="1">
    <source>
        <dbReference type="Pfam" id="PF02464"/>
    </source>
</evidence>
<dbReference type="RefSeq" id="WP_000853809.1">
    <property type="nucleotide sequence ID" value="NC_009457.1"/>
</dbReference>
<dbReference type="Gene3D" id="3.90.950.20">
    <property type="entry name" value="CinA-like"/>
    <property type="match status" value="1"/>
</dbReference>
<dbReference type="NCBIfam" id="NF002975">
    <property type="entry name" value="PRK03661.1"/>
    <property type="match status" value="1"/>
</dbReference>
<evidence type="ECO:0000313" key="3">
    <source>
        <dbReference type="Proteomes" id="UP000000249"/>
    </source>
</evidence>
<reference evidence="2 3" key="1">
    <citation type="submission" date="2007-03" db="EMBL/GenBank/DDBJ databases">
        <authorList>
            <person name="Heidelberg J."/>
        </authorList>
    </citation>
    <scope>NUCLEOTIDE SEQUENCE [LARGE SCALE GENOMIC DNA]</scope>
    <source>
        <strain evidence="3">ATCC 39541 / Classical Ogawa 395 / O395</strain>
    </source>
</reference>
<dbReference type="EMBL" id="CP000627">
    <property type="protein sequence ID" value="ABQ19730.1"/>
    <property type="molecule type" value="Genomic_DNA"/>
</dbReference>
<dbReference type="PATRIC" id="fig|345073.21.peg.548"/>
<dbReference type="eggNOG" id="COG1546">
    <property type="taxonomic scope" value="Bacteria"/>
</dbReference>
<name>A0A0H3AI63_VIBC3</name>
<dbReference type="NCBIfam" id="TIGR00199">
    <property type="entry name" value="PncC_domain"/>
    <property type="match status" value="1"/>
</dbReference>
<evidence type="ECO:0000313" key="2">
    <source>
        <dbReference type="EMBL" id="ABQ19730.1"/>
    </source>
</evidence>
<proteinExistence type="predicted"/>
<dbReference type="InterPro" id="IPR008136">
    <property type="entry name" value="CinA_C"/>
</dbReference>
<dbReference type="InterPro" id="IPR036653">
    <property type="entry name" value="CinA-like_C"/>
</dbReference>